<dbReference type="GO" id="GO:0004016">
    <property type="term" value="F:adenylate cyclase activity"/>
    <property type="evidence" value="ECO:0007669"/>
    <property type="project" value="TreeGrafter"/>
</dbReference>
<evidence type="ECO:0000313" key="6">
    <source>
        <dbReference type="Proteomes" id="UP001165678"/>
    </source>
</evidence>
<dbReference type="SMART" id="SM01043">
    <property type="entry name" value="BTAD"/>
    <property type="match status" value="1"/>
</dbReference>
<dbReference type="InterPro" id="IPR016032">
    <property type="entry name" value="Sig_transdc_resp-reg_C-effctor"/>
</dbReference>
<keyword evidence="1" id="KW-0547">Nucleotide-binding</keyword>
<reference evidence="5" key="1">
    <citation type="submission" date="2022-11" db="EMBL/GenBank/DDBJ databases">
        <title>Larsenimonas rhizosphaerae sp. nov., isolated from a tidal mudflat.</title>
        <authorList>
            <person name="Lee S.D."/>
            <person name="Kim I.S."/>
        </authorList>
    </citation>
    <scope>NUCLEOTIDE SEQUENCE</scope>
    <source>
        <strain evidence="5">GH2-1</strain>
    </source>
</reference>
<protein>
    <submittedName>
        <fullName evidence="5">AAA family ATPase</fullName>
    </submittedName>
</protein>
<keyword evidence="2" id="KW-0067">ATP-binding</keyword>
<sequence>MASSEPVQLSVTGSFSLNRQGELITQFSYDKVKALFILMLLSDKAVPRHQLAQWLWPDQEIASSRTNLRHALHSLRQTLGGAEEALVISRQSLALFPPDHWKYDLRDLAACLEQPPSVDNLAAVLNAYGGELVSELALPQCADFQRWLLEQREHWRRRVLQYLEQGIEAHASLPMDILNQATRAFPHYDAFQRRTIASLVDEGRMAAARDRYNAYLEQLAVAGRQPSAELLKLARFWSGEEDGDGLSSERGNRARATTPSDEPPVLTLTLDDIDYRQISVMVMRINLPVKKDPSRQWTLHCLDAQRQMMRWLEQQCRHLGGFWLPGTAGGLGMACFGTHGPAHQLAELVALYEHCRRDLNDQLAVCWQGGEVKPHFELSAGLHSGRAIFIPERRMVDPLGTVTQPALELVCAARDSELVISLEASHQMPPALDLQPRLFMRLWAANGEVRNRMLVLSDDHSAEPLPPHLFGREEPVRQLEAALSRASIGLRQSVLIRGESGMGKSALMVNFRQMQQSNDMDICWVSNTRVSYQEPFGLLRTLFRWRLGGVLTRSSLEQVRKAHPRASLWSEEDTQLFYNLLGVCPECDPGMVRQRRAMELATMALQMMIERRCESHSFILMLDDIQWIDEASLKILADVQARMAIHHPLLVVASLPLNSPLASQLQWDRDIVLGRLEPAQTTRLLDYLLRRYRLSLGSSARQQLLDRCDGVPLYLQEICRRLYSDRREGHPVQIERLPSGLVGLLSSRIDQLDEFRSEAHVASVIGRQFSVDLLQKILRLTDRRLKQALERMRRMEVIERCVNNDEFDYQFSHQLLHEAAYQGCHPDVRQHTHAFLVDLIERERPYWLSRYPGYFAHHLYHCGHHARAARYFELAARDALRAGARKTAMAMACDGLECLDHVQGGEERHISLLMVKGHAGLELEGCMSPSAERSFAQARVLQEALETDPAEEDGQDDQYFIVLWGQMIVMNERLQLGTALAQGELLLAAAAGLKDVHYGKLARMAWACTRFFMGDIATSNRALVDLLPLDQELSLSWLPFAYHPVVQCNTLLACGVSYHADYQRAEFHMDAVVDASRQLRHPPSEVMALIGSACLYRRHGHVRLVEERANASLALIASSDLNPWRWSAECLCGWVDAVQGKHEGVILMESALESLSEGDFGNIYCLALVWYVEACQALGYHARAARVIEQNVAEFRAAGVVYLPELLVNSARNEVARQGDVNQVKALLAEAINISRLHGNLHYELLALDAWLELVDRGNKMVLKRFEGYLLALPASDAPLMMRFHQRLHQLQSLSVIG</sequence>
<dbReference type="InterPro" id="IPR005158">
    <property type="entry name" value="BTAD"/>
</dbReference>
<proteinExistence type="predicted"/>
<dbReference type="PANTHER" id="PTHR16305:SF28">
    <property type="entry name" value="GUANYLATE CYCLASE DOMAIN-CONTAINING PROTEIN"/>
    <property type="match status" value="1"/>
</dbReference>
<organism evidence="5 6">
    <name type="scientific">Larsenimonas rhizosphaerae</name>
    <dbReference type="NCBI Taxonomy" id="2944682"/>
    <lineage>
        <taxon>Bacteria</taxon>
        <taxon>Pseudomonadati</taxon>
        <taxon>Pseudomonadota</taxon>
        <taxon>Gammaproteobacteria</taxon>
        <taxon>Oceanospirillales</taxon>
        <taxon>Halomonadaceae</taxon>
        <taxon>Larsenimonas</taxon>
    </lineage>
</organism>
<keyword evidence="6" id="KW-1185">Reference proteome</keyword>
<evidence type="ECO:0000259" key="4">
    <source>
        <dbReference type="SMART" id="SM01043"/>
    </source>
</evidence>
<dbReference type="Gene3D" id="1.10.10.10">
    <property type="entry name" value="Winged helix-like DNA-binding domain superfamily/Winged helix DNA-binding domain"/>
    <property type="match status" value="1"/>
</dbReference>
<name>A0AA41ZEE4_9GAMM</name>
<gene>
    <name evidence="5" type="ORF">OQ287_02235</name>
</gene>
<evidence type="ECO:0000256" key="3">
    <source>
        <dbReference type="SAM" id="MobiDB-lite"/>
    </source>
</evidence>
<dbReference type="RefSeq" id="WP_265895446.1">
    <property type="nucleotide sequence ID" value="NZ_JAPIVE010000001.1"/>
</dbReference>
<accession>A0AA41ZEE4</accession>
<dbReference type="InterPro" id="IPR027417">
    <property type="entry name" value="P-loop_NTPase"/>
</dbReference>
<evidence type="ECO:0000256" key="1">
    <source>
        <dbReference type="ARBA" id="ARBA00022741"/>
    </source>
</evidence>
<dbReference type="SUPFAM" id="SSF52540">
    <property type="entry name" value="P-loop containing nucleoside triphosphate hydrolases"/>
    <property type="match status" value="1"/>
</dbReference>
<dbReference type="GO" id="GO:0005737">
    <property type="term" value="C:cytoplasm"/>
    <property type="evidence" value="ECO:0007669"/>
    <property type="project" value="TreeGrafter"/>
</dbReference>
<dbReference type="InterPro" id="IPR041664">
    <property type="entry name" value="AAA_16"/>
</dbReference>
<dbReference type="SUPFAM" id="SSF46894">
    <property type="entry name" value="C-terminal effector domain of the bipartite response regulators"/>
    <property type="match status" value="1"/>
</dbReference>
<dbReference type="PANTHER" id="PTHR16305">
    <property type="entry name" value="TESTICULAR SOLUBLE ADENYLYL CYCLASE"/>
    <property type="match status" value="1"/>
</dbReference>
<dbReference type="Gene3D" id="3.40.50.300">
    <property type="entry name" value="P-loop containing nucleotide triphosphate hydrolases"/>
    <property type="match status" value="1"/>
</dbReference>
<evidence type="ECO:0000313" key="5">
    <source>
        <dbReference type="EMBL" id="MCX2523051.1"/>
    </source>
</evidence>
<dbReference type="EMBL" id="JAPIVE010000001">
    <property type="protein sequence ID" value="MCX2523051.1"/>
    <property type="molecule type" value="Genomic_DNA"/>
</dbReference>
<dbReference type="GO" id="GO:0005524">
    <property type="term" value="F:ATP binding"/>
    <property type="evidence" value="ECO:0007669"/>
    <property type="project" value="UniProtKB-KW"/>
</dbReference>
<comment type="caution">
    <text evidence="5">The sequence shown here is derived from an EMBL/GenBank/DDBJ whole genome shotgun (WGS) entry which is preliminary data.</text>
</comment>
<dbReference type="Pfam" id="PF13191">
    <property type="entry name" value="AAA_16"/>
    <property type="match status" value="1"/>
</dbReference>
<dbReference type="GO" id="GO:0003677">
    <property type="term" value="F:DNA binding"/>
    <property type="evidence" value="ECO:0007669"/>
    <property type="project" value="InterPro"/>
</dbReference>
<evidence type="ECO:0000256" key="2">
    <source>
        <dbReference type="ARBA" id="ARBA00022840"/>
    </source>
</evidence>
<dbReference type="GO" id="GO:0006355">
    <property type="term" value="P:regulation of DNA-templated transcription"/>
    <property type="evidence" value="ECO:0007669"/>
    <property type="project" value="InterPro"/>
</dbReference>
<feature type="region of interest" description="Disordered" evidence="3">
    <location>
        <begin position="240"/>
        <end position="263"/>
    </location>
</feature>
<feature type="domain" description="Bacterial transcriptional activator" evidence="4">
    <location>
        <begin position="103"/>
        <end position="238"/>
    </location>
</feature>
<dbReference type="Proteomes" id="UP001165678">
    <property type="component" value="Unassembled WGS sequence"/>
</dbReference>
<dbReference type="InterPro" id="IPR036388">
    <property type="entry name" value="WH-like_DNA-bd_sf"/>
</dbReference>